<dbReference type="InterPro" id="IPR001177">
    <property type="entry name" value="PPV_DNA_helicase_E1_C"/>
</dbReference>
<feature type="short sequence motif" description="Nuclear export signal" evidence="15">
    <location>
        <begin position="88"/>
        <end position="97"/>
    </location>
</feature>
<dbReference type="InterPro" id="IPR037102">
    <property type="entry name" value="Znf_lg_T-Ag_D1_dom_sf"/>
</dbReference>
<evidence type="ECO:0000256" key="1">
    <source>
        <dbReference type="ARBA" id="ARBA00004147"/>
    </source>
</evidence>
<comment type="catalytic activity">
    <reaction evidence="13 15 16">
        <text>ATP + H2O = ADP + phosphate + H(+)</text>
        <dbReference type="Rhea" id="RHEA:13065"/>
        <dbReference type="ChEBI" id="CHEBI:15377"/>
        <dbReference type="ChEBI" id="CHEBI:15378"/>
        <dbReference type="ChEBI" id="CHEBI:30616"/>
        <dbReference type="ChEBI" id="CHEBI:43474"/>
        <dbReference type="ChEBI" id="CHEBI:456216"/>
        <dbReference type="EC" id="5.6.2.4"/>
    </reaction>
</comment>
<dbReference type="InterPro" id="IPR016393">
    <property type="entry name" value="Rep_E1_papillomaV"/>
</dbReference>
<comment type="caution">
    <text evidence="15">Lacks conserved residue(s) required for the propagation of feature annotation.</text>
</comment>
<keyword evidence="7 15" id="KW-0378">Hydrolase</keyword>
<feature type="binding site" evidence="15">
    <location>
        <begin position="443"/>
        <end position="450"/>
    </location>
    <ligand>
        <name>ATP</name>
        <dbReference type="ChEBI" id="CHEBI:30616"/>
    </ligand>
</feature>
<evidence type="ECO:0000256" key="5">
    <source>
        <dbReference type="ARBA" id="ARBA00022705"/>
    </source>
</evidence>
<keyword evidence="6 15" id="KW-0547">Nucleotide-binding</keyword>
<dbReference type="KEGG" id="vg:12730455"/>
<feature type="region of interest" description="DNA-binding region" evidence="15">
    <location>
        <begin position="152"/>
        <end position="318"/>
    </location>
</feature>
<dbReference type="GO" id="GO:0006260">
    <property type="term" value="P:DNA replication"/>
    <property type="evidence" value="ECO:0007669"/>
    <property type="project" value="UniProtKB-UniRule"/>
</dbReference>
<keyword evidence="10 15" id="KW-0238">DNA-binding</keyword>
<evidence type="ECO:0000256" key="8">
    <source>
        <dbReference type="ARBA" id="ARBA00022806"/>
    </source>
</evidence>
<dbReference type="SUPFAM" id="SSF55464">
    <property type="entry name" value="Origin of replication-binding domain, RBD-like"/>
    <property type="match status" value="1"/>
</dbReference>
<dbReference type="PIRSF" id="PIRSF003383">
    <property type="entry name" value="Rep_E1_papillomaV"/>
    <property type="match status" value="1"/>
</dbReference>
<dbReference type="InterPro" id="IPR027417">
    <property type="entry name" value="P-loop_NTPase"/>
</dbReference>
<keyword evidence="3 15" id="KW-0597">Phosphoprotein</keyword>
<keyword evidence="4 15" id="KW-1048">Host nucleus</keyword>
<evidence type="ECO:0000256" key="4">
    <source>
        <dbReference type="ARBA" id="ARBA00022562"/>
    </source>
</evidence>
<dbReference type="Gene3D" id="3.40.1310.10">
    <property type="match status" value="1"/>
</dbReference>
<feature type="short sequence motif" description="Nuclear localization signal" evidence="15">
    <location>
        <begin position="75"/>
        <end position="77"/>
    </location>
</feature>
<evidence type="ECO:0000256" key="6">
    <source>
        <dbReference type="ARBA" id="ARBA00022741"/>
    </source>
</evidence>
<dbReference type="HAMAP" id="MF_04000">
    <property type="entry name" value="PPV_E1"/>
    <property type="match status" value="1"/>
</dbReference>
<name>E7C0H2_9PAPI</name>
<evidence type="ECO:0000256" key="10">
    <source>
        <dbReference type="ARBA" id="ARBA00023125"/>
    </source>
</evidence>
<evidence type="ECO:0000313" key="20">
    <source>
        <dbReference type="Proteomes" id="UP000052092"/>
    </source>
</evidence>
<comment type="subcellular location">
    <subcellularLocation>
        <location evidence="1 15">Host nucleus</location>
    </subcellularLocation>
</comment>
<dbReference type="RefSeq" id="YP_006299860.1">
    <property type="nucleotide sequence ID" value="NC_017862.1"/>
</dbReference>
<dbReference type="GO" id="GO:0043138">
    <property type="term" value="F:3'-5' DNA helicase activity"/>
    <property type="evidence" value="ECO:0007669"/>
    <property type="project" value="UniProtKB-UniRule"/>
</dbReference>
<evidence type="ECO:0000256" key="17">
    <source>
        <dbReference type="SAM" id="MobiDB-lite"/>
    </source>
</evidence>
<feature type="modified residue" description="Phosphoserine; by host" evidence="15">
    <location>
        <position position="89"/>
    </location>
</feature>
<protein>
    <recommendedName>
        <fullName evidence="15 16">Replication protein E1</fullName>
        <ecNumber evidence="15 16">5.6.2.4</ecNumber>
    </recommendedName>
    <alternativeName>
        <fullName evidence="15">ATP-dependent helicase E1</fullName>
    </alternativeName>
    <alternativeName>
        <fullName evidence="15">DNA 3'-5' helicase E1</fullName>
    </alternativeName>
</protein>
<dbReference type="Pfam" id="PF00519">
    <property type="entry name" value="PPV_E1_C"/>
    <property type="match status" value="1"/>
</dbReference>
<dbReference type="SUPFAM" id="SSF52540">
    <property type="entry name" value="P-loop containing nucleoside triphosphate hydrolases"/>
    <property type="match status" value="1"/>
</dbReference>
<comment type="PTM">
    <text evidence="15">Phosphorylated.</text>
</comment>
<evidence type="ECO:0000256" key="2">
    <source>
        <dbReference type="ARBA" id="ARBA00022518"/>
    </source>
</evidence>
<evidence type="ECO:0000256" key="3">
    <source>
        <dbReference type="ARBA" id="ARBA00022553"/>
    </source>
</evidence>
<feature type="modified residue" description="Phosphoserine; by host" evidence="15">
    <location>
        <position position="81"/>
    </location>
</feature>
<keyword evidence="9 15" id="KW-0067">ATP-binding</keyword>
<feature type="domain" description="SF3 helicase" evidence="18">
    <location>
        <begin position="417"/>
        <end position="567"/>
    </location>
</feature>
<accession>E7C0H2</accession>
<organism evidence="19 20">
    <name type="scientific">Equus caballus papillomavirus 3</name>
    <dbReference type="NCBI Taxonomy" id="940834"/>
    <lineage>
        <taxon>Viruses</taxon>
        <taxon>Monodnaviria</taxon>
        <taxon>Shotokuvirae</taxon>
        <taxon>Cossaviricota</taxon>
        <taxon>Papovaviricetes</taxon>
        <taxon>Zurhausenvirales</taxon>
        <taxon>Papillomaviridae</taxon>
        <taxon>Firstpapillomavirinae</taxon>
        <taxon>Dyorhopapillomavirus</taxon>
        <taxon>Dyorhopapillomavirus 1</taxon>
    </lineage>
</organism>
<evidence type="ECO:0000256" key="13">
    <source>
        <dbReference type="ARBA" id="ARBA00048988"/>
    </source>
</evidence>
<dbReference type="GO" id="GO:0016887">
    <property type="term" value="F:ATP hydrolysis activity"/>
    <property type="evidence" value="ECO:0007669"/>
    <property type="project" value="RHEA"/>
</dbReference>
<dbReference type="GO" id="GO:0042025">
    <property type="term" value="C:host cell nucleus"/>
    <property type="evidence" value="ECO:0007669"/>
    <property type="project" value="UniProtKB-SubCell"/>
</dbReference>
<dbReference type="InterPro" id="IPR046935">
    <property type="entry name" value="PPV_E1_DBD_sf"/>
</dbReference>
<dbReference type="PROSITE" id="PS51206">
    <property type="entry name" value="SF3_HELICASE_1"/>
    <property type="match status" value="1"/>
</dbReference>
<dbReference type="Proteomes" id="UP000052092">
    <property type="component" value="Segment"/>
</dbReference>
<dbReference type="OrthoDB" id="4795at10239"/>
<evidence type="ECO:0000259" key="18">
    <source>
        <dbReference type="PROSITE" id="PS51206"/>
    </source>
</evidence>
<dbReference type="Gene3D" id="3.40.50.300">
    <property type="entry name" value="P-loop containing nucleotide triphosphate hydrolases"/>
    <property type="match status" value="1"/>
</dbReference>
<dbReference type="InterPro" id="IPR014015">
    <property type="entry name" value="Helicase_SF3_DNA-vir"/>
</dbReference>
<evidence type="ECO:0000256" key="9">
    <source>
        <dbReference type="ARBA" id="ARBA00022840"/>
    </source>
</evidence>
<evidence type="ECO:0000256" key="7">
    <source>
        <dbReference type="ARBA" id="ARBA00022801"/>
    </source>
</evidence>
<proteinExistence type="inferred from homology"/>
<gene>
    <name evidence="15" type="primary">E1</name>
</gene>
<feature type="region of interest" description="Disordered" evidence="17">
    <location>
        <begin position="590"/>
        <end position="621"/>
    </location>
</feature>
<dbReference type="Pfam" id="PF20450">
    <property type="entry name" value="PPV_E1_DBD"/>
    <property type="match status" value="1"/>
</dbReference>
<dbReference type="GO" id="GO:0005524">
    <property type="term" value="F:ATP binding"/>
    <property type="evidence" value="ECO:0007669"/>
    <property type="project" value="UniProtKB-UniRule"/>
</dbReference>
<evidence type="ECO:0000256" key="16">
    <source>
        <dbReference type="PIRNR" id="PIRNR003383"/>
    </source>
</evidence>
<keyword evidence="15" id="KW-1017">Isopeptide bond</keyword>
<dbReference type="InterPro" id="IPR046832">
    <property type="entry name" value="PPV_E1_DBD"/>
</dbReference>
<feature type="compositionally biased region" description="Basic and acidic residues" evidence="17">
    <location>
        <begin position="611"/>
        <end position="621"/>
    </location>
</feature>
<keyword evidence="8 15" id="KW-0347">Helicase</keyword>
<feature type="cross-link" description="Glycyl lysine isopeptide (Lys-Gly) (interchain with G-Cter in SUMO)" evidence="15">
    <location>
        <position position="524"/>
    </location>
</feature>
<evidence type="ECO:0000256" key="11">
    <source>
        <dbReference type="ARBA" id="ARBA00023235"/>
    </source>
</evidence>
<sequence>MDSAEPGTSRGAGGWFVLQEAQCSDSDSEVEGADEIDGPELCSILDDGPVTQGNSLALFQSQIIQADEERVSWLKRKYAGSPEKDCTLSPRLVAIHISPQKQVKRRLFLGVGNEDSGLELSGHNETSSISSAPQSEAQIQVHAGPLISTPDVGGQGMQAVVDVLRLHNRRSVLLGRFKDVFGVSYTELTRPFRSDKTVCRDWVVAVYGVREAVYESIKVQLEPLCDYMHLILRPTTQQNYLQALLQWKAQKSRETVRKLLKSLLQVDELQMLIDPPKLRSLPAALYWYKTALGNSCYTVGTAPDWVVRQTTVSHQDEEARFDFSQMVQWAFDNNYDTECQIAYHYASIAAEEPNAAAWLSCSSQAKMVKDCCTMVNHYKRAIMREMTMSAWLNHKMKQVSVSGHWREICGFLKYQQVGIPDLLSFLKLFLKGTPKRNCLVIAGPPDTGKSLFCMSLLHFAGGKVLSYANSKSHFWLQPMLDAKMVLLDDATKPCWDYMDTHLRNLFDGNPVSVDAKHKALQQMKCPPLLITTNEMVHKNERWRYLHSRIKVIEFQNQCPLDDNGEPAYKLNDGSWKSFFQRLWPHLDLSDQEDEGDEEDGGPANTFRCSTRRPDDALRNWQ</sequence>
<keyword evidence="11 15" id="KW-0413">Isomerase</keyword>
<keyword evidence="5 15" id="KW-0235">DNA replication</keyword>
<evidence type="ECO:0000256" key="12">
    <source>
        <dbReference type="ARBA" id="ARBA00034617"/>
    </source>
</evidence>
<dbReference type="EMBL" id="GU384895">
    <property type="protein sequence ID" value="ADV03083.1"/>
    <property type="molecule type" value="Genomic_DNA"/>
</dbReference>
<dbReference type="EC" id="5.6.2.4" evidence="15 16"/>
<dbReference type="Pfam" id="PF00524">
    <property type="entry name" value="PPV_E1_N"/>
    <property type="match status" value="1"/>
</dbReference>
<keyword evidence="2 15" id="KW-0244">Early protein</keyword>
<evidence type="ECO:0000256" key="14">
    <source>
        <dbReference type="ARBA" id="ARBA00093297"/>
    </source>
</evidence>
<comment type="similarity">
    <text evidence="15 16">Belongs to the papillomaviridae E1 protein family.</text>
</comment>
<comment type="function">
    <text evidence="14 15">ATP-dependent DNA 3'-5' helicase required for initiation of viral DNA replication. It forms a complex with the viral E2 protein. The E1-E2 complex binds to the replication origin which contains binding sites for both proteins. During the initial step, a dimer of E1 interacts with a dimer of protein E2 leading to a complex that binds the viral origin of replication with high specificity. Then, a second dimer of E1 displaces the E2 dimer in an ATP-dependent manner to form the E1 tetramer. Following this, two E1 monomers are added to each half of the site, which results in the formation of two E1 trimers on the viral ori. Subsequently, two hexamers will be created. The double hexamer acts as a bi-directional helicase machinery and unwinds the viral DNA and then recruits the host DNA polymerase to start replication.</text>
</comment>
<comment type="catalytic activity">
    <reaction evidence="12 15">
        <text>Couples ATP hydrolysis with the unwinding of duplex DNA by translocating in the 3'-5' direction.</text>
        <dbReference type="EC" id="5.6.2.4"/>
    </reaction>
</comment>
<evidence type="ECO:0000313" key="19">
    <source>
        <dbReference type="EMBL" id="ADV03083.1"/>
    </source>
</evidence>
<evidence type="ECO:0000256" key="15">
    <source>
        <dbReference type="HAMAP-Rule" id="MF_04000"/>
    </source>
</evidence>
<reference evidence="19 20" key="1">
    <citation type="journal article" date="2011" name="Vet. Microbiol.">
        <title>Identification of two novel equine papillomavirus sequences suggests three genera in one cluster.</title>
        <authorList>
            <person name="Lange C.E."/>
            <person name="Tobler K."/>
            <person name="Ackermann M."/>
            <person name="Favrot C."/>
        </authorList>
    </citation>
    <scope>NUCLEOTIDE SEQUENCE [LARGE SCALE GENOMIC DNA]</scope>
    <source>
        <strain evidence="19">Haflinger</strain>
    </source>
</reference>
<keyword evidence="15" id="KW-0832">Ubl conjugation</keyword>
<feature type="compositionally biased region" description="Acidic residues" evidence="17">
    <location>
        <begin position="590"/>
        <end position="600"/>
    </location>
</feature>
<dbReference type="GO" id="GO:0003677">
    <property type="term" value="F:DNA binding"/>
    <property type="evidence" value="ECO:0007669"/>
    <property type="project" value="UniProtKB-UniRule"/>
</dbReference>
<comment type="function">
    <text evidence="16">ATP-dependent DNA helicase required for initiation of viral DNA replication. It forms a complex with the viral E2 protein. The E1-E2 complex binds to the replication origin which contains binding sites for both proteins.</text>
</comment>
<dbReference type="InterPro" id="IPR014000">
    <property type="entry name" value="PPV_DNA_helicase_E1_N"/>
</dbReference>
<comment type="subunit">
    <text evidence="15">Can form hexamers. Interacts with E2 protein; this interaction increases E1 DNA binding specificity. Interacts with host DNA polymerase subunit POLA2. Interacts with host single stranded DNA-binding protein RPA1. Interacts with host TOP1; this interaction stimulates the enzymatic activity of TOP1.</text>
</comment>
<keyword evidence="20" id="KW-1185">Reference proteome</keyword>
<dbReference type="Gene3D" id="1.10.10.510">
    <property type="entry name" value="Zinc finger, large T-antigen D1 domain"/>
    <property type="match status" value="1"/>
</dbReference>
<comment type="PTM">
    <text evidence="15">Sumoylated.</text>
</comment>